<dbReference type="InterPro" id="IPR007024">
    <property type="entry name" value="BLUF_domain"/>
</dbReference>
<dbReference type="RefSeq" id="WP_092955838.1">
    <property type="nucleotide sequence ID" value="NZ_FOSQ01000001.1"/>
</dbReference>
<dbReference type="AlphaFoldDB" id="A0A1I3Y0M2"/>
<protein>
    <submittedName>
        <fullName evidence="2">Sensors of blue-light using FAD</fullName>
    </submittedName>
</protein>
<dbReference type="GO" id="GO:0071949">
    <property type="term" value="F:FAD binding"/>
    <property type="evidence" value="ECO:0007669"/>
    <property type="project" value="InterPro"/>
</dbReference>
<sequence>MMPHEGGGGGRGGLFALSYVSRAVEPDSGSLHRVAREIAEHAGARNGSVCLTGALCLGDGCFAQVLEGPGPAVLDTFDRILLDPRHRDVRLLEFVPIASRRFAGRSMAFSGELAPGILAGAAVEHRLMERLGRGSVAHQAQVIATAMEAGLRPIA</sequence>
<evidence type="ECO:0000259" key="1">
    <source>
        <dbReference type="PROSITE" id="PS50925"/>
    </source>
</evidence>
<evidence type="ECO:0000313" key="3">
    <source>
        <dbReference type="Proteomes" id="UP000199473"/>
    </source>
</evidence>
<dbReference type="STRING" id="1123062.SAMN02745775_101833"/>
<dbReference type="Proteomes" id="UP000199473">
    <property type="component" value="Unassembled WGS sequence"/>
</dbReference>
<dbReference type="GO" id="GO:0009882">
    <property type="term" value="F:blue light photoreceptor activity"/>
    <property type="evidence" value="ECO:0007669"/>
    <property type="project" value="InterPro"/>
</dbReference>
<dbReference type="Gene3D" id="3.30.70.100">
    <property type="match status" value="1"/>
</dbReference>
<keyword evidence="3" id="KW-1185">Reference proteome</keyword>
<feature type="domain" description="BLUF" evidence="1">
    <location>
        <begin position="14"/>
        <end position="108"/>
    </location>
</feature>
<name>A0A1I3Y0M2_9PROT</name>
<reference evidence="2 3" key="1">
    <citation type="submission" date="2016-10" db="EMBL/GenBank/DDBJ databases">
        <authorList>
            <person name="de Groot N.N."/>
        </authorList>
    </citation>
    <scope>NUCLEOTIDE SEQUENCE [LARGE SCALE GENOMIC DNA]</scope>
    <source>
        <strain evidence="2 3">DSM 19981</strain>
    </source>
</reference>
<dbReference type="SUPFAM" id="SSF54975">
    <property type="entry name" value="Acylphosphatase/BLUF domain-like"/>
    <property type="match status" value="1"/>
</dbReference>
<dbReference type="PROSITE" id="PS50925">
    <property type="entry name" value="BLUF"/>
    <property type="match status" value="1"/>
</dbReference>
<accession>A0A1I3Y0M2</accession>
<proteinExistence type="predicted"/>
<dbReference type="SMART" id="SM01034">
    <property type="entry name" value="BLUF"/>
    <property type="match status" value="1"/>
</dbReference>
<evidence type="ECO:0000313" key="2">
    <source>
        <dbReference type="EMBL" id="SFK25384.1"/>
    </source>
</evidence>
<gene>
    <name evidence="2" type="ORF">SAMN02745775_101833</name>
</gene>
<dbReference type="Pfam" id="PF04940">
    <property type="entry name" value="BLUF"/>
    <property type="match status" value="1"/>
</dbReference>
<dbReference type="OrthoDB" id="196105at2"/>
<dbReference type="InterPro" id="IPR036046">
    <property type="entry name" value="Acylphosphatase-like_dom_sf"/>
</dbReference>
<organism evidence="2 3">
    <name type="scientific">Falsiroseomonas stagni DSM 19981</name>
    <dbReference type="NCBI Taxonomy" id="1123062"/>
    <lineage>
        <taxon>Bacteria</taxon>
        <taxon>Pseudomonadati</taxon>
        <taxon>Pseudomonadota</taxon>
        <taxon>Alphaproteobacteria</taxon>
        <taxon>Acetobacterales</taxon>
        <taxon>Roseomonadaceae</taxon>
        <taxon>Falsiroseomonas</taxon>
    </lineage>
</organism>
<dbReference type="EMBL" id="FOSQ01000001">
    <property type="protein sequence ID" value="SFK25384.1"/>
    <property type="molecule type" value="Genomic_DNA"/>
</dbReference>